<sequence>MSIRSVPVRPSAGGPGPAAALPIVDELVAAKALPNSHLLPSVRGELLTRLGRTDEARPELEHALRLCRNEREGALLKRKLTTLP</sequence>
<evidence type="ECO:0000313" key="1">
    <source>
        <dbReference type="EMBL" id="MBA9004194.1"/>
    </source>
</evidence>
<keyword evidence="2" id="KW-1185">Reference proteome</keyword>
<organism evidence="1 2">
    <name type="scientific">Thermomonospora cellulosilytica</name>
    <dbReference type="NCBI Taxonomy" id="1411118"/>
    <lineage>
        <taxon>Bacteria</taxon>
        <taxon>Bacillati</taxon>
        <taxon>Actinomycetota</taxon>
        <taxon>Actinomycetes</taxon>
        <taxon>Streptosporangiales</taxon>
        <taxon>Thermomonosporaceae</taxon>
        <taxon>Thermomonospora</taxon>
    </lineage>
</organism>
<proteinExistence type="predicted"/>
<dbReference type="EMBL" id="JACJII010000001">
    <property type="protein sequence ID" value="MBA9004194.1"/>
    <property type="molecule type" value="Genomic_DNA"/>
</dbReference>
<dbReference type="PANTHER" id="PTHR47756:SF2">
    <property type="entry name" value="BLL6612 PROTEIN"/>
    <property type="match status" value="1"/>
</dbReference>
<reference evidence="1 2" key="1">
    <citation type="submission" date="2020-08" db="EMBL/GenBank/DDBJ databases">
        <title>Sequencing the genomes of 1000 actinobacteria strains.</title>
        <authorList>
            <person name="Klenk H.-P."/>
        </authorList>
    </citation>
    <scope>NUCLEOTIDE SEQUENCE [LARGE SCALE GENOMIC DNA]</scope>
    <source>
        <strain evidence="1 2">DSM 45823</strain>
    </source>
</reference>
<dbReference type="AlphaFoldDB" id="A0A7W3MYD8"/>
<dbReference type="Proteomes" id="UP000539313">
    <property type="component" value="Unassembled WGS sequence"/>
</dbReference>
<evidence type="ECO:0000313" key="2">
    <source>
        <dbReference type="Proteomes" id="UP000539313"/>
    </source>
</evidence>
<gene>
    <name evidence="1" type="ORF">HNR21_003076</name>
</gene>
<dbReference type="RefSeq" id="WP_376766588.1">
    <property type="nucleotide sequence ID" value="NZ_JACJII010000001.1"/>
</dbReference>
<accession>A0A7W3MYD8</accession>
<dbReference type="PANTHER" id="PTHR47756">
    <property type="entry name" value="BLL6612 PROTEIN-RELATED"/>
    <property type="match status" value="1"/>
</dbReference>
<protein>
    <submittedName>
        <fullName evidence="1">Putative RNA polymerase sigma factor</fullName>
    </submittedName>
</protein>
<comment type="caution">
    <text evidence="1">The sequence shown here is derived from an EMBL/GenBank/DDBJ whole genome shotgun (WGS) entry which is preliminary data.</text>
</comment>
<name>A0A7W3MYD8_9ACTN</name>